<keyword evidence="4" id="KW-1185">Reference proteome</keyword>
<accession>A0ABR3A8H9</accession>
<feature type="domain" description="N-acetyltransferase" evidence="2">
    <location>
        <begin position="275"/>
        <end position="356"/>
    </location>
</feature>
<dbReference type="Gene3D" id="3.40.630.30">
    <property type="match status" value="1"/>
</dbReference>
<dbReference type="Proteomes" id="UP001437256">
    <property type="component" value="Unassembled WGS sequence"/>
</dbReference>
<dbReference type="SUPFAM" id="SSF55729">
    <property type="entry name" value="Acyl-CoA N-acyltransferases (Nat)"/>
    <property type="match status" value="1"/>
</dbReference>
<name>A0ABR3A8H9_9AGAR</name>
<dbReference type="InterPro" id="IPR051531">
    <property type="entry name" value="N-acetyltransferase"/>
</dbReference>
<sequence>MARQSRQSSRKALSRPSSPVPSTSSQISATQARPLPIVALQPGLEGQDDHIDTLISLYEEMQLASVEATYADFFQFVEKAFYFAAIREPQATSIAPSLLSPRSPRSPSQSYAEWKKLNPLQDDDCGDDSDDDFEQPAEVGQDLTVTPYPLTLVASEGDASRVPIEQGVSSLPHMTVPTDIDIEHTQPVEPTVKAGIQPPSDGIREEDEYMKTTDVTDGNFSTFEEYINNRYESKLLVTGASKGGSMLFDAPVTDLRHFLEPTAVKQTGRPAPSIWDTNMPPPDPIIGFVYLTQTQNNDAADASGLRELSIGIILRAEYRGKGYARAAVTEVLRYVFQHRNDCHRVQALIPENHHKNRAMNLFTQLQFGHEGTRRRCFYSFGEWKDITCLGILNTDWVMRSRFGTAPKSLWDEMFLRHDRERDELMQWEARKEFGGAILHRTSSMETIRDGKAGSTTEASGLASGLESESEIENWASDVASSQSKDKGKQKANSDSFSSPRAQHPSRISGATSRTDGYDSTPSDSHSMTGLLRSESPALSECSYSSASTGRSTYPPSTSSSSDWEMMDEDDYEIMSSLAEDEDDSDEEADVM</sequence>
<feature type="compositionally biased region" description="Acidic residues" evidence="1">
    <location>
        <begin position="564"/>
        <end position="591"/>
    </location>
</feature>
<dbReference type="InterPro" id="IPR016181">
    <property type="entry name" value="Acyl_CoA_acyltransferase"/>
</dbReference>
<reference evidence="3 4" key="1">
    <citation type="submission" date="2024-05" db="EMBL/GenBank/DDBJ databases">
        <title>A draft genome resource for the thread blight pathogen Marasmius tenuissimus strain MS-2.</title>
        <authorList>
            <person name="Yulfo-Soto G.E."/>
            <person name="Baruah I.K."/>
            <person name="Amoako-Attah I."/>
            <person name="Bukari Y."/>
            <person name="Meinhardt L.W."/>
            <person name="Bailey B.A."/>
            <person name="Cohen S.P."/>
        </authorList>
    </citation>
    <scope>NUCLEOTIDE SEQUENCE [LARGE SCALE GENOMIC DNA]</scope>
    <source>
        <strain evidence="3 4">MS-2</strain>
    </source>
</reference>
<evidence type="ECO:0000313" key="3">
    <source>
        <dbReference type="EMBL" id="KAL0070296.1"/>
    </source>
</evidence>
<dbReference type="Pfam" id="PF13302">
    <property type="entry name" value="Acetyltransf_3"/>
    <property type="match status" value="1"/>
</dbReference>
<proteinExistence type="predicted"/>
<comment type="caution">
    <text evidence="3">The sequence shown here is derived from an EMBL/GenBank/DDBJ whole genome shotgun (WGS) entry which is preliminary data.</text>
</comment>
<protein>
    <recommendedName>
        <fullName evidence="2">N-acetyltransferase domain-containing protein</fullName>
    </recommendedName>
</protein>
<feature type="region of interest" description="Disordered" evidence="1">
    <location>
        <begin position="118"/>
        <end position="141"/>
    </location>
</feature>
<feature type="compositionally biased region" description="Low complexity" evidence="1">
    <location>
        <begin position="457"/>
        <end position="466"/>
    </location>
</feature>
<feature type="compositionally biased region" description="Low complexity" evidence="1">
    <location>
        <begin position="14"/>
        <end position="28"/>
    </location>
</feature>
<dbReference type="PANTHER" id="PTHR43792">
    <property type="entry name" value="GNAT FAMILY, PUTATIVE (AFU_ORTHOLOGUE AFUA_3G00765)-RELATED-RELATED"/>
    <property type="match status" value="1"/>
</dbReference>
<organism evidence="3 4">
    <name type="scientific">Marasmius tenuissimus</name>
    <dbReference type="NCBI Taxonomy" id="585030"/>
    <lineage>
        <taxon>Eukaryota</taxon>
        <taxon>Fungi</taxon>
        <taxon>Dikarya</taxon>
        <taxon>Basidiomycota</taxon>
        <taxon>Agaricomycotina</taxon>
        <taxon>Agaricomycetes</taxon>
        <taxon>Agaricomycetidae</taxon>
        <taxon>Agaricales</taxon>
        <taxon>Marasmiineae</taxon>
        <taxon>Marasmiaceae</taxon>
        <taxon>Marasmius</taxon>
    </lineage>
</organism>
<dbReference type="InterPro" id="IPR000182">
    <property type="entry name" value="GNAT_dom"/>
</dbReference>
<evidence type="ECO:0000256" key="1">
    <source>
        <dbReference type="SAM" id="MobiDB-lite"/>
    </source>
</evidence>
<feature type="compositionally biased region" description="Polar residues" evidence="1">
    <location>
        <begin position="490"/>
        <end position="500"/>
    </location>
</feature>
<feature type="compositionally biased region" description="Polar residues" evidence="1">
    <location>
        <begin position="508"/>
        <end position="527"/>
    </location>
</feature>
<feature type="compositionally biased region" description="Polar residues" evidence="1">
    <location>
        <begin position="541"/>
        <end position="550"/>
    </location>
</feature>
<evidence type="ECO:0000259" key="2">
    <source>
        <dbReference type="Pfam" id="PF13302"/>
    </source>
</evidence>
<feature type="region of interest" description="Disordered" evidence="1">
    <location>
        <begin position="444"/>
        <end position="591"/>
    </location>
</feature>
<dbReference type="EMBL" id="JBBXMP010000008">
    <property type="protein sequence ID" value="KAL0070296.1"/>
    <property type="molecule type" value="Genomic_DNA"/>
</dbReference>
<feature type="compositionally biased region" description="Acidic residues" evidence="1">
    <location>
        <begin position="121"/>
        <end position="135"/>
    </location>
</feature>
<evidence type="ECO:0000313" key="4">
    <source>
        <dbReference type="Proteomes" id="UP001437256"/>
    </source>
</evidence>
<feature type="compositionally biased region" description="Low complexity" evidence="1">
    <location>
        <begin position="551"/>
        <end position="563"/>
    </location>
</feature>
<gene>
    <name evidence="3" type="ORF">AAF712_002788</name>
</gene>
<feature type="region of interest" description="Disordered" evidence="1">
    <location>
        <begin position="1"/>
        <end position="29"/>
    </location>
</feature>
<dbReference type="CDD" id="cd04301">
    <property type="entry name" value="NAT_SF"/>
    <property type="match status" value="1"/>
</dbReference>
<dbReference type="PANTHER" id="PTHR43792:SF1">
    <property type="entry name" value="N-ACETYLTRANSFERASE DOMAIN-CONTAINING PROTEIN"/>
    <property type="match status" value="1"/>
</dbReference>